<accession>A0ABQ6GF03</accession>
<dbReference type="Proteomes" id="UP001157114">
    <property type="component" value="Unassembled WGS sequence"/>
</dbReference>
<evidence type="ECO:0000313" key="2">
    <source>
        <dbReference type="EMBL" id="GLX67893.1"/>
    </source>
</evidence>
<keyword evidence="3" id="KW-1185">Reference proteome</keyword>
<reference evidence="2 3" key="1">
    <citation type="submission" date="2023-03" db="EMBL/GenBank/DDBJ databases">
        <title>Draft genome sequence of the bacteria which degrade cell wall of Tricholomamatutake.</title>
        <authorList>
            <person name="Konishi Y."/>
            <person name="Fukuta Y."/>
            <person name="Shirasaka N."/>
        </authorList>
    </citation>
    <scope>NUCLEOTIDE SEQUENCE [LARGE SCALE GENOMIC DNA]</scope>
    <source>
        <strain evidence="3">mu1</strain>
    </source>
</reference>
<organism evidence="2 3">
    <name type="scientific">Paenibacillus glycanilyticus</name>
    <dbReference type="NCBI Taxonomy" id="126569"/>
    <lineage>
        <taxon>Bacteria</taxon>
        <taxon>Bacillati</taxon>
        <taxon>Bacillota</taxon>
        <taxon>Bacilli</taxon>
        <taxon>Bacillales</taxon>
        <taxon>Paenibacillaceae</taxon>
        <taxon>Paenibacillus</taxon>
    </lineage>
</organism>
<dbReference type="InterPro" id="IPR048667">
    <property type="entry name" value="Imm5-like"/>
</dbReference>
<evidence type="ECO:0000259" key="1">
    <source>
        <dbReference type="Pfam" id="PF21805"/>
    </source>
</evidence>
<gene>
    <name evidence="2" type="ORF">MU1_22380</name>
</gene>
<dbReference type="EMBL" id="BSSQ01000010">
    <property type="protein sequence ID" value="GLX67893.1"/>
    <property type="molecule type" value="Genomic_DNA"/>
</dbReference>
<feature type="domain" description="Imm-5-like" evidence="1">
    <location>
        <begin position="14"/>
        <end position="144"/>
    </location>
</feature>
<dbReference type="Pfam" id="PF21805">
    <property type="entry name" value="Imm5_like"/>
    <property type="match status" value="1"/>
</dbReference>
<name>A0ABQ6GF03_9BACL</name>
<protein>
    <recommendedName>
        <fullName evidence="1">Imm-5-like domain-containing protein</fullName>
    </recommendedName>
</protein>
<evidence type="ECO:0000313" key="3">
    <source>
        <dbReference type="Proteomes" id="UP001157114"/>
    </source>
</evidence>
<proteinExistence type="predicted"/>
<sequence>MKGLIGEDRRISDLVKQVDHRRLALWAADCAERAHPFFESLFAGDKRLQEAIRAARAWSRSELPMSAARKAAFAAHAAARDVLTASSAASRAARAAGHAAATAHVASHAVHAAAYAVTALRDNTDAAVVASVVSSEREWQYCRLVELMELRT</sequence>
<comment type="caution">
    <text evidence="2">The sequence shown here is derived from an EMBL/GenBank/DDBJ whole genome shotgun (WGS) entry which is preliminary data.</text>
</comment>